<reference evidence="4" key="1">
    <citation type="submission" date="2011-06" db="UniProtKB">
        <authorList>
            <consortium name="Ensembl"/>
        </authorList>
    </citation>
    <scope>IDENTIFICATION</scope>
    <source>
        <strain evidence="4">Tuebingen</strain>
    </source>
</reference>
<dbReference type="PaxDb" id="7955-ENSDARP00000097573"/>
<dbReference type="STRING" id="7955.ENSDARP00000097573"/>
<protein>
    <submittedName>
        <fullName evidence="6">BICD family-like cargo adapter 1</fullName>
    </submittedName>
    <submittedName>
        <fullName evidence="4">Si:ch211-235m3.5</fullName>
    </submittedName>
</protein>
<evidence type="ECO:0000313" key="6">
    <source>
        <dbReference type="RefSeq" id="XP_005157438.1"/>
    </source>
</evidence>
<reference evidence="4 5" key="2">
    <citation type="journal article" date="2013" name="Nature">
        <title>The zebrafish reference genome sequence and its relationship to the human genome.</title>
        <authorList>
            <consortium name="Genome Reference Consortium Zebrafish"/>
            <person name="Howe K."/>
            <person name="Clark M.D."/>
            <person name="Torroja C.F."/>
            <person name="Torrance J."/>
            <person name="Berthelot C."/>
            <person name="Muffato M."/>
            <person name="Collins J.E."/>
            <person name="Humphray S."/>
            <person name="McLaren K."/>
            <person name="Matthews L."/>
            <person name="McLaren S."/>
            <person name="Sealy I."/>
            <person name="Caccamo M."/>
            <person name="Churcher C."/>
            <person name="Scott C."/>
            <person name="Barrett J.C."/>
            <person name="Koch R."/>
            <person name="Rauch G.J."/>
            <person name="White S."/>
            <person name="Chow W."/>
            <person name="Kilian B."/>
            <person name="Quintais L.T."/>
            <person name="Guerra-Assuncao J.A."/>
            <person name="Zhou Y."/>
            <person name="Gu Y."/>
            <person name="Yen J."/>
            <person name="Vogel J.H."/>
            <person name="Eyre T."/>
            <person name="Redmond S."/>
            <person name="Banerjee R."/>
            <person name="Chi J."/>
            <person name="Fu B."/>
            <person name="Langley E."/>
            <person name="Maguire S.F."/>
            <person name="Laird G.K."/>
            <person name="Lloyd D."/>
            <person name="Kenyon E."/>
            <person name="Donaldson S."/>
            <person name="Sehra H."/>
            <person name="Almeida-King J."/>
            <person name="Loveland J."/>
            <person name="Trevanion S."/>
            <person name="Jones M."/>
            <person name="Quail M."/>
            <person name="Willey D."/>
            <person name="Hunt A."/>
            <person name="Burton J."/>
            <person name="Sims S."/>
            <person name="McLay K."/>
            <person name="Plumb B."/>
            <person name="Davis J."/>
            <person name="Clee C."/>
            <person name="Oliver K."/>
            <person name="Clark R."/>
            <person name="Riddle C."/>
            <person name="Elliot D."/>
            <person name="Eliott D."/>
            <person name="Threadgold G."/>
            <person name="Harden G."/>
            <person name="Ware D."/>
            <person name="Begum S."/>
            <person name="Mortimore B."/>
            <person name="Mortimer B."/>
            <person name="Kerry G."/>
            <person name="Heath P."/>
            <person name="Phillimore B."/>
            <person name="Tracey A."/>
            <person name="Corby N."/>
            <person name="Dunn M."/>
            <person name="Johnson C."/>
            <person name="Wood J."/>
            <person name="Clark S."/>
            <person name="Pelan S."/>
            <person name="Griffiths G."/>
            <person name="Smith M."/>
            <person name="Glithero R."/>
            <person name="Howden P."/>
            <person name="Barker N."/>
            <person name="Lloyd C."/>
            <person name="Stevens C."/>
            <person name="Harley J."/>
            <person name="Holt K."/>
            <person name="Panagiotidis G."/>
            <person name="Lovell J."/>
            <person name="Beasley H."/>
            <person name="Henderson C."/>
            <person name="Gordon D."/>
            <person name="Auger K."/>
            <person name="Wright D."/>
            <person name="Collins J."/>
            <person name="Raisen C."/>
            <person name="Dyer L."/>
            <person name="Leung K."/>
            <person name="Robertson L."/>
            <person name="Ambridge K."/>
            <person name="Leongamornlert D."/>
            <person name="McGuire S."/>
            <person name="Gilderthorp R."/>
            <person name="Griffiths C."/>
            <person name="Manthravadi D."/>
            <person name="Nichol S."/>
            <person name="Barker G."/>
            <person name="Whitehead S."/>
            <person name="Kay M."/>
            <person name="Brown J."/>
            <person name="Murnane C."/>
            <person name="Gray E."/>
            <person name="Humphries M."/>
            <person name="Sycamore N."/>
            <person name="Barker D."/>
            <person name="Saunders D."/>
            <person name="Wallis J."/>
            <person name="Babbage A."/>
            <person name="Hammond S."/>
            <person name="Mashreghi-Mohammadi M."/>
            <person name="Barr L."/>
            <person name="Martin S."/>
            <person name="Wray P."/>
            <person name="Ellington A."/>
            <person name="Matthews N."/>
            <person name="Ellwood M."/>
            <person name="Woodmansey R."/>
            <person name="Clark G."/>
            <person name="Cooper J."/>
            <person name="Cooper J."/>
            <person name="Tromans A."/>
            <person name="Grafham D."/>
            <person name="Skuce C."/>
            <person name="Pandian R."/>
            <person name="Andrews R."/>
            <person name="Harrison E."/>
            <person name="Kimberley A."/>
            <person name="Garnett J."/>
            <person name="Fosker N."/>
            <person name="Hall R."/>
            <person name="Garner P."/>
            <person name="Kelly D."/>
            <person name="Bird C."/>
            <person name="Palmer S."/>
            <person name="Gehring I."/>
            <person name="Berger A."/>
            <person name="Dooley C.M."/>
            <person name="Ersan-Urun Z."/>
            <person name="Eser C."/>
            <person name="Geiger H."/>
            <person name="Geisler M."/>
            <person name="Karotki L."/>
            <person name="Kirn A."/>
            <person name="Konantz J."/>
            <person name="Konantz M."/>
            <person name="Oberlander M."/>
            <person name="Rudolph-Geiger S."/>
            <person name="Teucke M."/>
            <person name="Lanz C."/>
            <person name="Raddatz G."/>
            <person name="Osoegawa K."/>
            <person name="Zhu B."/>
            <person name="Rapp A."/>
            <person name="Widaa S."/>
            <person name="Langford C."/>
            <person name="Yang F."/>
            <person name="Schuster S.C."/>
            <person name="Carter N.P."/>
            <person name="Harrow J."/>
            <person name="Ning Z."/>
            <person name="Herrero J."/>
            <person name="Searle S.M."/>
            <person name="Enright A."/>
            <person name="Geisler R."/>
            <person name="Plasterk R.H."/>
            <person name="Lee C."/>
            <person name="Westerfield M."/>
            <person name="de Jong P.J."/>
            <person name="Zon L.I."/>
            <person name="Postlethwait J.H."/>
            <person name="Nusslein-Volhard C."/>
            <person name="Hubbard T.J."/>
            <person name="Roest Crollius H."/>
            <person name="Rogers J."/>
            <person name="Stemple D.L."/>
        </authorList>
    </citation>
    <scope>NUCLEOTIDE SEQUENCE [LARGE SCALE GENOMIC DNA]</scope>
    <source>
        <strain evidence="4">Tuebingen</strain>
    </source>
</reference>
<dbReference type="PhylomeDB" id="E7F6M2"/>
<dbReference type="PANTHER" id="PTHR32123:SF10">
    <property type="entry name" value="BICD FAMILY-LIKE CARGO ADAPTER 1-RELATED"/>
    <property type="match status" value="1"/>
</dbReference>
<evidence type="ECO:0000313" key="7">
    <source>
        <dbReference type="ZFIN" id="ZDB-GENE-131121-233"/>
    </source>
</evidence>
<dbReference type="HOGENOM" id="CLU_029068_2_1_1"/>
<dbReference type="RefSeq" id="XP_005157438.1">
    <property type="nucleotide sequence ID" value="XM_005157381.5"/>
</dbReference>
<dbReference type="PANTHER" id="PTHR32123">
    <property type="entry name" value="BICD FAMILY-LIKE CARGO ADAPTER"/>
    <property type="match status" value="1"/>
</dbReference>
<dbReference type="GeneTree" id="ENSGT00940000165761"/>
<dbReference type="Bgee" id="ENSDARG00000079385">
    <property type="expression patterns" value="Expressed in intestine and 10 other cell types or tissues"/>
</dbReference>
<reference evidence="6" key="3">
    <citation type="submission" date="2025-04" db="UniProtKB">
        <authorList>
            <consortium name="RefSeq"/>
        </authorList>
    </citation>
    <scope>IDENTIFICATION</scope>
    <source>
        <strain evidence="6">Tuebingen</strain>
    </source>
</reference>
<feature type="compositionally biased region" description="Low complexity" evidence="3">
    <location>
        <begin position="457"/>
        <end position="469"/>
    </location>
</feature>
<evidence type="ECO:0000256" key="1">
    <source>
        <dbReference type="ARBA" id="ARBA00023054"/>
    </source>
</evidence>
<feature type="coiled-coil region" evidence="2">
    <location>
        <begin position="336"/>
        <end position="428"/>
    </location>
</feature>
<dbReference type="OMA" id="LDDWSFK"/>
<evidence type="ECO:0000256" key="2">
    <source>
        <dbReference type="SAM" id="Coils"/>
    </source>
</evidence>
<sequence length="484" mass="56827">MEVSEDFYMFEFSNAEDDAPVYQDSEDLFAALRQKEDEVILAAQVGNALLMENRQMKEERDTFLEKYTQQIEELQQSRYELQVKLENCQAQWEGQVSELERDVQELQAQVEEMKQSLHEAEIEKSRLKQEHGEQCQRLRQQLQRGIEVERAMTGELQRLKQEMRERGQARPQDEEMINALREQVARLTQREQTLEQRLKMSCHENEELRDTVSSLYTRLDLQEQQTHKHTQQLAEAWQEVDRVRFWAQDLQSQVVELQDEVALQEKSHSDTSLLSELENNLDVTNWSLNTEQISQEVHHILELLQPVICGSVAERDSDDSLQGMMGQLKHAAEWIAQSQTQQNESLLAENAKLKLQTERLLDEEVVQQALKDRDHAFAKKTAMEAELLKTKQDMMCLNNQLLEAIQRKLELSQELEAWKDDMQVIINQQLRSQQETEQQQRKSSVGRLSFLHKSRRPSSSPSTFSEISSVQNHSPWRDWLKINK</sequence>
<feature type="coiled-coil region" evidence="2">
    <location>
        <begin position="170"/>
        <end position="267"/>
    </location>
</feature>
<evidence type="ECO:0000313" key="4">
    <source>
        <dbReference type="Ensembl" id="ENSDARP00000097573"/>
    </source>
</evidence>
<gene>
    <name evidence="4 6 7" type="primary">si:ch211-235m3.5</name>
</gene>
<dbReference type="Proteomes" id="UP000000437">
    <property type="component" value="Chromosome 15"/>
</dbReference>
<dbReference type="InterPro" id="IPR051149">
    <property type="entry name" value="Spindly/BICDR_Dynein_Adapter"/>
</dbReference>
<evidence type="ECO:0000313" key="5">
    <source>
        <dbReference type="Proteomes" id="UP000000437"/>
    </source>
</evidence>
<dbReference type="EMBL" id="CR382327">
    <property type="status" value="NOT_ANNOTATED_CDS"/>
    <property type="molecule type" value="Genomic_DNA"/>
</dbReference>
<dbReference type="eggNOG" id="ENOG502RN31">
    <property type="taxonomic scope" value="Eukaryota"/>
</dbReference>
<dbReference type="SMR" id="E7F6M2"/>
<accession>E7F6M2</accession>
<proteinExistence type="predicted"/>
<keyword evidence="1 2" id="KW-0175">Coiled coil</keyword>
<dbReference type="GO" id="GO:0047496">
    <property type="term" value="P:vesicle transport along microtubule"/>
    <property type="evidence" value="ECO:0000318"/>
    <property type="project" value="GO_Central"/>
</dbReference>
<feature type="region of interest" description="Disordered" evidence="3">
    <location>
        <begin position="432"/>
        <end position="473"/>
    </location>
</feature>
<dbReference type="ZFIN" id="ZDB-GENE-131121-233">
    <property type="gene designation" value="si:ch211-235m3.5"/>
</dbReference>
<dbReference type="AGR" id="ZFIN:ZDB-GENE-131121-233"/>
<organism evidence="4">
    <name type="scientific">Danio rerio</name>
    <name type="common">Zebrafish</name>
    <name type="synonym">Brachydanio rerio</name>
    <dbReference type="NCBI Taxonomy" id="7955"/>
    <lineage>
        <taxon>Eukaryota</taxon>
        <taxon>Metazoa</taxon>
        <taxon>Chordata</taxon>
        <taxon>Craniata</taxon>
        <taxon>Vertebrata</taxon>
        <taxon>Euteleostomi</taxon>
        <taxon>Actinopterygii</taxon>
        <taxon>Neopterygii</taxon>
        <taxon>Teleostei</taxon>
        <taxon>Ostariophysi</taxon>
        <taxon>Cypriniformes</taxon>
        <taxon>Danionidae</taxon>
        <taxon>Danioninae</taxon>
        <taxon>Danio</taxon>
    </lineage>
</organism>
<evidence type="ECO:0000256" key="3">
    <source>
        <dbReference type="SAM" id="MobiDB-lite"/>
    </source>
</evidence>
<dbReference type="OrthoDB" id="9451547at2759"/>
<dbReference type="KEGG" id="dre:101884886"/>
<name>E7F6M2_DANRE</name>
<dbReference type="GeneID" id="101884886"/>
<keyword evidence="5" id="KW-1185">Reference proteome</keyword>
<dbReference type="Ensembl" id="ENSDART00000108856.4">
    <property type="protein sequence ID" value="ENSDARP00000097573.2"/>
    <property type="gene ID" value="ENSDARG00000079385.4"/>
</dbReference>
<accession>A0A8M2B3P3</accession>
<dbReference type="GO" id="GO:0055107">
    <property type="term" value="P:Golgi to secretory granule transport"/>
    <property type="evidence" value="ECO:0000318"/>
    <property type="project" value="GO_Central"/>
</dbReference>
<feature type="coiled-coil region" evidence="2">
    <location>
        <begin position="64"/>
        <end position="130"/>
    </location>
</feature>
<dbReference type="AlphaFoldDB" id="E7F6M2"/>